<sequence length="134" mass="15129">MLNDVIRPLKKGDGRGAWNVLIVDTLAMRMLSSCCKMHNIMEEGITIVEDLNKRREPLPTLEAIYLIAPTPESVDKLIQDYCVRNQYKCAHVFFTEACSEQLFSTLAKSAAARFIKTLKEINIAFTPYESQVSG</sequence>
<protein>
    <recommendedName>
        <fullName evidence="4">Protein ROP</fullName>
    </recommendedName>
</protein>
<comment type="similarity">
    <text evidence="1">Belongs to the STXBP/unc-18/SEC1 family.</text>
</comment>
<dbReference type="Pfam" id="PF00995">
    <property type="entry name" value="Sec1"/>
    <property type="match status" value="1"/>
</dbReference>
<reference evidence="2" key="2">
    <citation type="submission" date="2022-06" db="UniProtKB">
        <authorList>
            <consortium name="EnsemblMetazoa"/>
        </authorList>
    </citation>
    <scope>IDENTIFICATION</scope>
    <source>
        <strain evidence="2">DF5081</strain>
    </source>
</reference>
<dbReference type="SUPFAM" id="SSF56815">
    <property type="entry name" value="Sec1/munc18-like (SM) proteins"/>
    <property type="match status" value="1"/>
</dbReference>
<proteinExistence type="inferred from homology"/>
<accession>A0A8R1IV02</accession>
<name>A0A8R1IV02_CAEJA</name>
<dbReference type="InterPro" id="IPR001619">
    <property type="entry name" value="Sec1-like"/>
</dbReference>
<dbReference type="InterPro" id="IPR043154">
    <property type="entry name" value="Sec-1-like_dom1"/>
</dbReference>
<dbReference type="GO" id="GO:0015031">
    <property type="term" value="P:protein transport"/>
    <property type="evidence" value="ECO:0007669"/>
    <property type="project" value="UniProtKB-KW"/>
</dbReference>
<dbReference type="InterPro" id="IPR036045">
    <property type="entry name" value="Sec1-like_sf"/>
</dbReference>
<dbReference type="Proteomes" id="UP000005237">
    <property type="component" value="Unassembled WGS sequence"/>
</dbReference>
<evidence type="ECO:0000313" key="3">
    <source>
        <dbReference type="Proteomes" id="UP000005237"/>
    </source>
</evidence>
<evidence type="ECO:0008006" key="4">
    <source>
        <dbReference type="Google" id="ProtNLM"/>
    </source>
</evidence>
<evidence type="ECO:0000256" key="1">
    <source>
        <dbReference type="ARBA" id="ARBA00009884"/>
    </source>
</evidence>
<dbReference type="Gene3D" id="3.40.50.2060">
    <property type="match status" value="1"/>
</dbReference>
<reference evidence="3" key="1">
    <citation type="submission" date="2010-08" db="EMBL/GenBank/DDBJ databases">
        <authorList>
            <consortium name="Caenorhabditis japonica Sequencing Consortium"/>
            <person name="Wilson R.K."/>
        </authorList>
    </citation>
    <scope>NUCLEOTIDE SEQUENCE [LARGE SCALE GENOMIC DNA]</scope>
    <source>
        <strain evidence="3">DF5081</strain>
    </source>
</reference>
<dbReference type="GO" id="GO:0016192">
    <property type="term" value="P:vesicle-mediated transport"/>
    <property type="evidence" value="ECO:0007669"/>
    <property type="project" value="InterPro"/>
</dbReference>
<organism evidence="2 3">
    <name type="scientific">Caenorhabditis japonica</name>
    <dbReference type="NCBI Taxonomy" id="281687"/>
    <lineage>
        <taxon>Eukaryota</taxon>
        <taxon>Metazoa</taxon>
        <taxon>Ecdysozoa</taxon>
        <taxon>Nematoda</taxon>
        <taxon>Chromadorea</taxon>
        <taxon>Rhabditida</taxon>
        <taxon>Rhabditina</taxon>
        <taxon>Rhabditomorpha</taxon>
        <taxon>Rhabditoidea</taxon>
        <taxon>Rhabditidae</taxon>
        <taxon>Peloderinae</taxon>
        <taxon>Caenorhabditis</taxon>
    </lineage>
</organism>
<dbReference type="PANTHER" id="PTHR11679">
    <property type="entry name" value="VESICLE PROTEIN SORTING-ASSOCIATED"/>
    <property type="match status" value="1"/>
</dbReference>
<keyword evidence="3" id="KW-1185">Reference proteome</keyword>
<evidence type="ECO:0000313" key="2">
    <source>
        <dbReference type="EnsemblMetazoa" id="CJA38643.1"/>
    </source>
</evidence>
<dbReference type="EnsemblMetazoa" id="CJA38643.1">
    <property type="protein sequence ID" value="CJA38643.1"/>
    <property type="gene ID" value="WBGene00214490"/>
</dbReference>